<protein>
    <submittedName>
        <fullName evidence="1">Uncharacterized protein</fullName>
    </submittedName>
</protein>
<name>A0ABY8V608_9BACI</name>
<dbReference type="EMBL" id="CP126446">
    <property type="protein sequence ID" value="WIF99281.1"/>
    <property type="molecule type" value="Genomic_DNA"/>
</dbReference>
<dbReference type="Proteomes" id="UP001236652">
    <property type="component" value="Chromosome"/>
</dbReference>
<accession>A0ABY8V608</accession>
<organism evidence="1 2">
    <name type="scientific">Pontibacillus chungwhensis</name>
    <dbReference type="NCBI Taxonomy" id="265426"/>
    <lineage>
        <taxon>Bacteria</taxon>
        <taxon>Bacillati</taxon>
        <taxon>Bacillota</taxon>
        <taxon>Bacilli</taxon>
        <taxon>Bacillales</taxon>
        <taxon>Bacillaceae</taxon>
        <taxon>Pontibacillus</taxon>
    </lineage>
</organism>
<dbReference type="RefSeq" id="WP_231418103.1">
    <property type="nucleotide sequence ID" value="NZ_CP126446.1"/>
</dbReference>
<reference evidence="1 2" key="1">
    <citation type="submission" date="2023-05" db="EMBL/GenBank/DDBJ databases">
        <title>Comparative genomics reveals the evidence of polycyclic aromatic hydrocarbons degradation in moderately halophilic genus Pontibacillus.</title>
        <authorList>
            <person name="Yang H."/>
            <person name="Qian Z."/>
        </authorList>
    </citation>
    <scope>NUCLEOTIDE SEQUENCE [LARGE SCALE GENOMIC DNA]</scope>
    <source>
        <strain evidence="2">HN14</strain>
    </source>
</reference>
<sequence>MQRFLISIGFLIIMSSLVGCTNDENQEQLEFSVKTNWGNKMLHERNFYQIIIKELSSEDVDRSYLKGVGANQRDFYNISQRDDKNSIQNIMDQYYEEKEINRIIEVLKKAEDTSSALAQHLENGDTSVLFHNKQFLSSLDVLIKEYVDGKDAVVSTEDLTLINIIKYPKDMSENYSSNEILNLLINIEDHLELLSQEIVNVK</sequence>
<evidence type="ECO:0000313" key="1">
    <source>
        <dbReference type="EMBL" id="WIF99281.1"/>
    </source>
</evidence>
<gene>
    <name evidence="1" type="ORF">QNI29_06370</name>
</gene>
<keyword evidence="2" id="KW-1185">Reference proteome</keyword>
<evidence type="ECO:0000313" key="2">
    <source>
        <dbReference type="Proteomes" id="UP001236652"/>
    </source>
</evidence>
<proteinExistence type="predicted"/>
<dbReference type="PROSITE" id="PS51257">
    <property type="entry name" value="PROKAR_LIPOPROTEIN"/>
    <property type="match status" value="1"/>
</dbReference>